<dbReference type="RefSeq" id="WP_097277452.1">
    <property type="nucleotide sequence ID" value="NZ_OCNJ01000001.1"/>
</dbReference>
<dbReference type="InterPro" id="IPR016167">
    <property type="entry name" value="FAD-bd_PCMH_sub1"/>
</dbReference>
<dbReference type="OrthoDB" id="9804753at2"/>
<keyword evidence="15 19" id="KW-0131">Cell cycle</keyword>
<dbReference type="Pfam" id="PF02873">
    <property type="entry name" value="MurB_C"/>
    <property type="match status" value="1"/>
</dbReference>
<evidence type="ECO:0000256" key="7">
    <source>
        <dbReference type="ARBA" id="ARBA00022490"/>
    </source>
</evidence>
<sequence>MSLDARRTAATTTAPAAPLSDRMAGALARVRGRVSAGADLAKVTWFRVGGPAELMVRPVDVDDLATVLAARPADVALTVIGVGSNLLVRDGGVPGLVVRLGRGFAEIEAEAGGFVRCGAAALDAHVATVAQEAGIAGLEFLTGVPGTIGGALRMNAGAYGREIKDVLVTAEALDAEGRLHTLRPEDMDLSYRHCGVPEDWVFTAATLKGEPGADPAAVAERIAEIRRQREDSQPVRTRTGGSTFANPEGHKAWQLIDAAGCRGLTMGGAQVSEKHCNFLLNLGDATAAQVEALGEEVRRRVHETSGIELRWEIRRIGVPADDPRAIRPAADQGDDA</sequence>
<keyword evidence="7 19" id="KW-0963">Cytoplasm</keyword>
<feature type="domain" description="FAD-binding PCMH-type" evidence="21">
    <location>
        <begin position="47"/>
        <end position="212"/>
    </location>
</feature>
<protein>
    <recommendedName>
        <fullName evidence="6 19">UDP-N-acetylenolpyruvoylglucosamine reductase</fullName>
        <ecNumber evidence="5 19">1.3.1.98</ecNumber>
    </recommendedName>
    <alternativeName>
        <fullName evidence="17 19">UDP-N-acetylmuramate dehydrogenase</fullName>
    </alternativeName>
</protein>
<dbReference type="Gene3D" id="3.90.78.10">
    <property type="entry name" value="UDP-N-acetylenolpyruvoylglucosamine reductase, C-terminal domain"/>
    <property type="match status" value="1"/>
</dbReference>
<dbReference type="SUPFAM" id="SSF56194">
    <property type="entry name" value="Uridine diphospho-N-Acetylenolpyruvylglucosamine reductase, MurB, C-terminal domain"/>
    <property type="match status" value="1"/>
</dbReference>
<dbReference type="PROSITE" id="PS51387">
    <property type="entry name" value="FAD_PCMH"/>
    <property type="match status" value="1"/>
</dbReference>
<evidence type="ECO:0000256" key="18">
    <source>
        <dbReference type="ARBA" id="ARBA00048914"/>
    </source>
</evidence>
<feature type="active site" evidence="19">
    <location>
        <position position="312"/>
    </location>
</feature>
<dbReference type="PANTHER" id="PTHR21071:SF4">
    <property type="entry name" value="UDP-N-ACETYLENOLPYRUVOYLGLUCOSAMINE REDUCTASE"/>
    <property type="match status" value="1"/>
</dbReference>
<evidence type="ECO:0000256" key="3">
    <source>
        <dbReference type="ARBA" id="ARBA00004496"/>
    </source>
</evidence>
<dbReference type="EC" id="1.3.1.98" evidence="5 19"/>
<comment type="subcellular location">
    <subcellularLocation>
        <location evidence="3 19">Cytoplasm</location>
    </subcellularLocation>
</comment>
<dbReference type="InterPro" id="IPR011601">
    <property type="entry name" value="MurB_C"/>
</dbReference>
<dbReference type="InterPro" id="IPR006094">
    <property type="entry name" value="Oxid_FAD_bind_N"/>
</dbReference>
<accession>A0A286G4W4</accession>
<dbReference type="Pfam" id="PF01565">
    <property type="entry name" value="FAD_binding_4"/>
    <property type="match status" value="1"/>
</dbReference>
<feature type="active site" evidence="19">
    <location>
        <position position="192"/>
    </location>
</feature>
<evidence type="ECO:0000256" key="20">
    <source>
        <dbReference type="SAM" id="MobiDB-lite"/>
    </source>
</evidence>
<evidence type="ECO:0000256" key="10">
    <source>
        <dbReference type="ARBA" id="ARBA00022827"/>
    </source>
</evidence>
<dbReference type="SUPFAM" id="SSF56176">
    <property type="entry name" value="FAD-binding/transporter-associated domain-like"/>
    <property type="match status" value="1"/>
</dbReference>
<proteinExistence type="inferred from homology"/>
<dbReference type="GO" id="GO:0005829">
    <property type="term" value="C:cytosol"/>
    <property type="evidence" value="ECO:0007669"/>
    <property type="project" value="TreeGrafter"/>
</dbReference>
<evidence type="ECO:0000256" key="8">
    <source>
        <dbReference type="ARBA" id="ARBA00022618"/>
    </source>
</evidence>
<comment type="similarity">
    <text evidence="19">Belongs to the MurB family.</text>
</comment>
<dbReference type="InterPro" id="IPR036635">
    <property type="entry name" value="MurB_C_sf"/>
</dbReference>
<dbReference type="GO" id="GO:0051301">
    <property type="term" value="P:cell division"/>
    <property type="evidence" value="ECO:0007669"/>
    <property type="project" value="UniProtKB-KW"/>
</dbReference>
<dbReference type="HAMAP" id="MF_00037">
    <property type="entry name" value="MurB"/>
    <property type="match status" value="1"/>
</dbReference>
<evidence type="ECO:0000256" key="1">
    <source>
        <dbReference type="ARBA" id="ARBA00001974"/>
    </source>
</evidence>
<comment type="function">
    <text evidence="2 19">Cell wall formation.</text>
</comment>
<dbReference type="GO" id="GO:0008360">
    <property type="term" value="P:regulation of cell shape"/>
    <property type="evidence" value="ECO:0007669"/>
    <property type="project" value="UniProtKB-KW"/>
</dbReference>
<dbReference type="GO" id="GO:0071555">
    <property type="term" value="P:cell wall organization"/>
    <property type="evidence" value="ECO:0007669"/>
    <property type="project" value="UniProtKB-KW"/>
</dbReference>
<evidence type="ECO:0000256" key="14">
    <source>
        <dbReference type="ARBA" id="ARBA00023002"/>
    </source>
</evidence>
<evidence type="ECO:0000256" key="19">
    <source>
        <dbReference type="HAMAP-Rule" id="MF_00037"/>
    </source>
</evidence>
<dbReference type="InterPro" id="IPR016166">
    <property type="entry name" value="FAD-bd_PCMH"/>
</dbReference>
<comment type="pathway">
    <text evidence="4 19">Cell wall biogenesis; peptidoglycan biosynthesis.</text>
</comment>
<keyword evidence="23" id="KW-1185">Reference proteome</keyword>
<dbReference type="UniPathway" id="UPA00219"/>
<reference evidence="22 23" key="1">
    <citation type="submission" date="2017-09" db="EMBL/GenBank/DDBJ databases">
        <authorList>
            <person name="Ehlers B."/>
            <person name="Leendertz F.H."/>
        </authorList>
    </citation>
    <scope>NUCLEOTIDE SEQUENCE [LARGE SCALE GENOMIC DNA]</scope>
    <source>
        <strain evidence="22 23">USBA 140</strain>
    </source>
</reference>
<feature type="active site" description="Proton donor" evidence="19">
    <location>
        <position position="242"/>
    </location>
</feature>
<dbReference type="InterPro" id="IPR016169">
    <property type="entry name" value="FAD-bd_PCMH_sub2"/>
</dbReference>
<comment type="catalytic activity">
    <reaction evidence="18 19">
        <text>UDP-N-acetyl-alpha-D-muramate + NADP(+) = UDP-N-acetyl-3-O-(1-carboxyvinyl)-alpha-D-glucosamine + NADPH + H(+)</text>
        <dbReference type="Rhea" id="RHEA:12248"/>
        <dbReference type="ChEBI" id="CHEBI:15378"/>
        <dbReference type="ChEBI" id="CHEBI:57783"/>
        <dbReference type="ChEBI" id="CHEBI:58349"/>
        <dbReference type="ChEBI" id="CHEBI:68483"/>
        <dbReference type="ChEBI" id="CHEBI:70757"/>
        <dbReference type="EC" id="1.3.1.98"/>
    </reaction>
</comment>
<evidence type="ECO:0000256" key="4">
    <source>
        <dbReference type="ARBA" id="ARBA00004752"/>
    </source>
</evidence>
<keyword evidence="8 19" id="KW-0132">Cell division</keyword>
<evidence type="ECO:0000313" key="22">
    <source>
        <dbReference type="EMBL" id="SOD90538.1"/>
    </source>
</evidence>
<dbReference type="Gene3D" id="3.30.43.10">
    <property type="entry name" value="Uridine Diphospho-n-acetylenolpyruvylglucosamine Reductase, domain 2"/>
    <property type="match status" value="1"/>
</dbReference>
<dbReference type="PANTHER" id="PTHR21071">
    <property type="entry name" value="UDP-N-ACETYLENOLPYRUVOYLGLUCOSAMINE REDUCTASE"/>
    <property type="match status" value="1"/>
</dbReference>
<dbReference type="NCBIfam" id="NF010480">
    <property type="entry name" value="PRK13905.1"/>
    <property type="match status" value="1"/>
</dbReference>
<evidence type="ECO:0000259" key="21">
    <source>
        <dbReference type="PROSITE" id="PS51387"/>
    </source>
</evidence>
<dbReference type="InterPro" id="IPR003170">
    <property type="entry name" value="MurB"/>
</dbReference>
<keyword evidence="16 19" id="KW-0961">Cell wall biogenesis/degradation</keyword>
<dbReference type="InterPro" id="IPR036318">
    <property type="entry name" value="FAD-bd_PCMH-like_sf"/>
</dbReference>
<dbReference type="NCBIfam" id="TIGR00179">
    <property type="entry name" value="murB"/>
    <property type="match status" value="1"/>
</dbReference>
<evidence type="ECO:0000256" key="6">
    <source>
        <dbReference type="ARBA" id="ARBA00015188"/>
    </source>
</evidence>
<keyword evidence="14 19" id="KW-0560">Oxidoreductase</keyword>
<dbReference type="Proteomes" id="UP000219621">
    <property type="component" value="Unassembled WGS sequence"/>
</dbReference>
<dbReference type="GO" id="GO:0071949">
    <property type="term" value="F:FAD binding"/>
    <property type="evidence" value="ECO:0007669"/>
    <property type="project" value="InterPro"/>
</dbReference>
<evidence type="ECO:0000256" key="16">
    <source>
        <dbReference type="ARBA" id="ARBA00023316"/>
    </source>
</evidence>
<gene>
    <name evidence="19" type="primary">murB</name>
    <name evidence="22" type="ORF">SAMN05421508_101576</name>
</gene>
<dbReference type="GO" id="GO:0009252">
    <property type="term" value="P:peptidoglycan biosynthetic process"/>
    <property type="evidence" value="ECO:0007669"/>
    <property type="project" value="UniProtKB-UniRule"/>
</dbReference>
<evidence type="ECO:0000256" key="12">
    <source>
        <dbReference type="ARBA" id="ARBA00022960"/>
    </source>
</evidence>
<organism evidence="22 23">
    <name type="scientific">Caenispirillum bisanense</name>
    <dbReference type="NCBI Taxonomy" id="414052"/>
    <lineage>
        <taxon>Bacteria</taxon>
        <taxon>Pseudomonadati</taxon>
        <taxon>Pseudomonadota</taxon>
        <taxon>Alphaproteobacteria</taxon>
        <taxon>Rhodospirillales</taxon>
        <taxon>Novispirillaceae</taxon>
        <taxon>Caenispirillum</taxon>
    </lineage>
</organism>
<feature type="compositionally biased region" description="Polar residues" evidence="20">
    <location>
        <begin position="234"/>
        <end position="245"/>
    </location>
</feature>
<keyword evidence="9 19" id="KW-0285">Flavoprotein</keyword>
<dbReference type="EMBL" id="OCNJ01000001">
    <property type="protein sequence ID" value="SOD90538.1"/>
    <property type="molecule type" value="Genomic_DNA"/>
</dbReference>
<evidence type="ECO:0000313" key="23">
    <source>
        <dbReference type="Proteomes" id="UP000219621"/>
    </source>
</evidence>
<evidence type="ECO:0000256" key="2">
    <source>
        <dbReference type="ARBA" id="ARBA00003921"/>
    </source>
</evidence>
<evidence type="ECO:0000256" key="13">
    <source>
        <dbReference type="ARBA" id="ARBA00022984"/>
    </source>
</evidence>
<dbReference type="Gene3D" id="3.30.465.10">
    <property type="match status" value="1"/>
</dbReference>
<evidence type="ECO:0000256" key="17">
    <source>
        <dbReference type="ARBA" id="ARBA00031026"/>
    </source>
</evidence>
<evidence type="ECO:0000256" key="9">
    <source>
        <dbReference type="ARBA" id="ARBA00022630"/>
    </source>
</evidence>
<comment type="cofactor">
    <cofactor evidence="1 19">
        <name>FAD</name>
        <dbReference type="ChEBI" id="CHEBI:57692"/>
    </cofactor>
</comment>
<name>A0A286G4W4_9PROT</name>
<dbReference type="GO" id="GO:0008762">
    <property type="term" value="F:UDP-N-acetylmuramate dehydrogenase activity"/>
    <property type="evidence" value="ECO:0007669"/>
    <property type="project" value="UniProtKB-UniRule"/>
</dbReference>
<keyword evidence="12 19" id="KW-0133">Cell shape</keyword>
<dbReference type="AlphaFoldDB" id="A0A286G4W4"/>
<feature type="region of interest" description="Disordered" evidence="20">
    <location>
        <begin position="228"/>
        <end position="247"/>
    </location>
</feature>
<keyword evidence="10 19" id="KW-0274">FAD</keyword>
<keyword evidence="13 19" id="KW-0573">Peptidoglycan synthesis</keyword>
<evidence type="ECO:0000256" key="11">
    <source>
        <dbReference type="ARBA" id="ARBA00022857"/>
    </source>
</evidence>
<evidence type="ECO:0000256" key="5">
    <source>
        <dbReference type="ARBA" id="ARBA00012518"/>
    </source>
</evidence>
<keyword evidence="11 19" id="KW-0521">NADP</keyword>
<evidence type="ECO:0000256" key="15">
    <source>
        <dbReference type="ARBA" id="ARBA00023306"/>
    </source>
</evidence>